<dbReference type="SUPFAM" id="SSF52200">
    <property type="entry name" value="Toll/Interleukin receptor TIR domain"/>
    <property type="match status" value="1"/>
</dbReference>
<dbReference type="PANTHER" id="PTHR32009:SF106">
    <property type="entry name" value="TIR DOMAIN-CONTAINING PROTEIN"/>
    <property type="match status" value="1"/>
</dbReference>
<evidence type="ECO:0000256" key="1">
    <source>
        <dbReference type="ARBA" id="ARBA00023027"/>
    </source>
</evidence>
<keyword evidence="1" id="KW-0520">NAD</keyword>
<dbReference type="GO" id="GO:0007165">
    <property type="term" value="P:signal transduction"/>
    <property type="evidence" value="ECO:0007669"/>
    <property type="project" value="InterPro"/>
</dbReference>
<sequence length="167" mass="19451">MLNDRADANVTTNNYKYDVFLSFRGPDTRSTFTGNLYHALRQKPIKTFYIDDIDHKPPKSPEEISPSVLKAIQESRISIVVLSECYGSSRRCMDELVTILDCMKNNNQNMVWPIFYRVYPSDIRHQTGFFGMLIDKYLDSSDDQRMRQWKDALSQVASLAGWCYKIE</sequence>
<gene>
    <name evidence="3" type="ORF">A2U01_0011602</name>
</gene>
<evidence type="ECO:0000313" key="3">
    <source>
        <dbReference type="EMBL" id="MCH90680.1"/>
    </source>
</evidence>
<name>A0A392MT18_9FABA</name>
<dbReference type="FunFam" id="3.40.50.10140:FF:000007">
    <property type="entry name" value="Disease resistance protein (TIR-NBS-LRR class)"/>
    <property type="match status" value="1"/>
</dbReference>
<reference evidence="3 4" key="1">
    <citation type="journal article" date="2018" name="Front. Plant Sci.">
        <title>Red Clover (Trifolium pratense) and Zigzag Clover (T. medium) - A Picture of Genomic Similarities and Differences.</title>
        <authorList>
            <person name="Dluhosova J."/>
            <person name="Istvanek J."/>
            <person name="Nedelnik J."/>
            <person name="Repkova J."/>
        </authorList>
    </citation>
    <scope>NUCLEOTIDE SEQUENCE [LARGE SCALE GENOMIC DNA]</scope>
    <source>
        <strain evidence="4">cv. 10/8</strain>
        <tissue evidence="3">Leaf</tissue>
    </source>
</reference>
<evidence type="ECO:0000259" key="2">
    <source>
        <dbReference type="PROSITE" id="PS50104"/>
    </source>
</evidence>
<dbReference type="Gene3D" id="3.40.50.10140">
    <property type="entry name" value="Toll/interleukin-1 receptor homology (TIR) domain"/>
    <property type="match status" value="1"/>
</dbReference>
<dbReference type="PROSITE" id="PS50104">
    <property type="entry name" value="TIR"/>
    <property type="match status" value="1"/>
</dbReference>
<dbReference type="InterPro" id="IPR000157">
    <property type="entry name" value="TIR_dom"/>
</dbReference>
<keyword evidence="4" id="KW-1185">Reference proteome</keyword>
<organism evidence="3 4">
    <name type="scientific">Trifolium medium</name>
    <dbReference type="NCBI Taxonomy" id="97028"/>
    <lineage>
        <taxon>Eukaryota</taxon>
        <taxon>Viridiplantae</taxon>
        <taxon>Streptophyta</taxon>
        <taxon>Embryophyta</taxon>
        <taxon>Tracheophyta</taxon>
        <taxon>Spermatophyta</taxon>
        <taxon>Magnoliopsida</taxon>
        <taxon>eudicotyledons</taxon>
        <taxon>Gunneridae</taxon>
        <taxon>Pentapetalae</taxon>
        <taxon>rosids</taxon>
        <taxon>fabids</taxon>
        <taxon>Fabales</taxon>
        <taxon>Fabaceae</taxon>
        <taxon>Papilionoideae</taxon>
        <taxon>50 kb inversion clade</taxon>
        <taxon>NPAAA clade</taxon>
        <taxon>Hologalegina</taxon>
        <taxon>IRL clade</taxon>
        <taxon>Trifolieae</taxon>
        <taxon>Trifolium</taxon>
    </lineage>
</organism>
<evidence type="ECO:0000313" key="4">
    <source>
        <dbReference type="Proteomes" id="UP000265520"/>
    </source>
</evidence>
<dbReference type="AlphaFoldDB" id="A0A392MT18"/>
<dbReference type="PANTHER" id="PTHR32009">
    <property type="entry name" value="TMV RESISTANCE PROTEIN N-LIKE"/>
    <property type="match status" value="1"/>
</dbReference>
<protein>
    <submittedName>
        <fullName evidence="3">TMV resistance protein N-like</fullName>
    </submittedName>
</protein>
<accession>A0A392MT18</accession>
<comment type="caution">
    <text evidence="3">The sequence shown here is derived from an EMBL/GenBank/DDBJ whole genome shotgun (WGS) entry which is preliminary data.</text>
</comment>
<dbReference type="Proteomes" id="UP000265520">
    <property type="component" value="Unassembled WGS sequence"/>
</dbReference>
<dbReference type="InterPro" id="IPR035897">
    <property type="entry name" value="Toll_tir_struct_dom_sf"/>
</dbReference>
<dbReference type="Pfam" id="PF01582">
    <property type="entry name" value="TIR"/>
    <property type="match status" value="1"/>
</dbReference>
<proteinExistence type="predicted"/>
<dbReference type="EMBL" id="LXQA010018850">
    <property type="protein sequence ID" value="MCH90680.1"/>
    <property type="molecule type" value="Genomic_DNA"/>
</dbReference>
<dbReference type="SMART" id="SM00255">
    <property type="entry name" value="TIR"/>
    <property type="match status" value="1"/>
</dbReference>
<feature type="domain" description="TIR" evidence="2">
    <location>
        <begin position="15"/>
        <end position="167"/>
    </location>
</feature>